<proteinExistence type="predicted"/>
<feature type="transmembrane region" description="Helical" evidence="1">
    <location>
        <begin position="229"/>
        <end position="248"/>
    </location>
</feature>
<keyword evidence="1" id="KW-0472">Membrane</keyword>
<dbReference type="Gene3D" id="2.60.40.10">
    <property type="entry name" value="Immunoglobulins"/>
    <property type="match status" value="1"/>
</dbReference>
<feature type="non-terminal residue" evidence="4">
    <location>
        <position position="260"/>
    </location>
</feature>
<dbReference type="PROSITE" id="PS50853">
    <property type="entry name" value="FN3"/>
    <property type="match status" value="1"/>
</dbReference>
<dbReference type="InterPro" id="IPR013783">
    <property type="entry name" value="Ig-like_fold"/>
</dbReference>
<evidence type="ECO:0000313" key="3">
    <source>
        <dbReference type="Proteomes" id="UP000694843"/>
    </source>
</evidence>
<reference evidence="4" key="1">
    <citation type="submission" date="2025-08" db="UniProtKB">
        <authorList>
            <consortium name="RefSeq"/>
        </authorList>
    </citation>
    <scope>IDENTIFICATION</scope>
    <source>
        <tissue evidence="4">Whole organism</tissue>
    </source>
</reference>
<evidence type="ECO:0000313" key="4">
    <source>
        <dbReference type="RefSeq" id="XP_047741440.1"/>
    </source>
</evidence>
<sequence length="260" mass="28355">MAFQIRRTNFRVQNSENSSAPKIFTHFLNNDTTFRQNKPINFFNNSYKNKTRRKRHVKASSSHQWSVVEVSARSEGEVGTNELFCYGVNEIGHQLQPCKFTIKVGIAPPPLSSCRLLNITSSSLSVTCDKPDTSVAGASIYRAEVYLESGELLANVTSSWPSFRVNELDPATTYSIKVYVSTGPSTSVPILVSALTSSTSPTYAVEETGPQPPPPPSAASISAATGLHLLGWSAGGVAILVIASQVYCRGRRKRHSAHHR</sequence>
<dbReference type="CDD" id="cd00063">
    <property type="entry name" value="FN3"/>
    <property type="match status" value="1"/>
</dbReference>
<dbReference type="InterPro" id="IPR003961">
    <property type="entry name" value="FN3_dom"/>
</dbReference>
<dbReference type="InterPro" id="IPR036116">
    <property type="entry name" value="FN3_sf"/>
</dbReference>
<keyword evidence="3" id="KW-1185">Reference proteome</keyword>
<evidence type="ECO:0000259" key="2">
    <source>
        <dbReference type="PROSITE" id="PS50853"/>
    </source>
</evidence>
<gene>
    <name evidence="4" type="primary">LOC125179490</name>
</gene>
<dbReference type="KEGG" id="hazt:125179490"/>
<protein>
    <submittedName>
        <fullName evidence="4">Uncharacterized protein LOC125179490</fullName>
    </submittedName>
</protein>
<dbReference type="PANTHER" id="PTHR23278">
    <property type="entry name" value="SIDESTEP PROTEIN"/>
    <property type="match status" value="1"/>
</dbReference>
<dbReference type="RefSeq" id="XP_047741440.1">
    <property type="nucleotide sequence ID" value="XM_047885484.1"/>
</dbReference>
<dbReference type="SMART" id="SM00060">
    <property type="entry name" value="FN3"/>
    <property type="match status" value="1"/>
</dbReference>
<dbReference type="Proteomes" id="UP000694843">
    <property type="component" value="Unplaced"/>
</dbReference>
<organism evidence="3 4">
    <name type="scientific">Hyalella azteca</name>
    <name type="common">Amphipod</name>
    <dbReference type="NCBI Taxonomy" id="294128"/>
    <lineage>
        <taxon>Eukaryota</taxon>
        <taxon>Metazoa</taxon>
        <taxon>Ecdysozoa</taxon>
        <taxon>Arthropoda</taxon>
        <taxon>Crustacea</taxon>
        <taxon>Multicrustacea</taxon>
        <taxon>Malacostraca</taxon>
        <taxon>Eumalacostraca</taxon>
        <taxon>Peracarida</taxon>
        <taxon>Amphipoda</taxon>
        <taxon>Senticaudata</taxon>
        <taxon>Talitrida</taxon>
        <taxon>Talitroidea</taxon>
        <taxon>Hyalellidae</taxon>
        <taxon>Hyalella</taxon>
    </lineage>
</organism>
<dbReference type="AlphaFoldDB" id="A0A979FW00"/>
<feature type="domain" description="Fibronectin type-III" evidence="2">
    <location>
        <begin position="107"/>
        <end position="202"/>
    </location>
</feature>
<evidence type="ECO:0000256" key="1">
    <source>
        <dbReference type="SAM" id="Phobius"/>
    </source>
</evidence>
<dbReference type="OrthoDB" id="6376462at2759"/>
<dbReference type="SUPFAM" id="SSF49265">
    <property type="entry name" value="Fibronectin type III"/>
    <property type="match status" value="1"/>
</dbReference>
<keyword evidence="1" id="KW-0812">Transmembrane</keyword>
<keyword evidence="1" id="KW-1133">Transmembrane helix</keyword>
<name>A0A979FW00_HYAAZ</name>
<dbReference type="PANTHER" id="PTHR23278:SF19">
    <property type="entry name" value="OBSCURIN"/>
    <property type="match status" value="1"/>
</dbReference>
<dbReference type="GeneID" id="125179490"/>
<dbReference type="Pfam" id="PF00041">
    <property type="entry name" value="fn3"/>
    <property type="match status" value="1"/>
</dbReference>
<accession>A0A979FW00</accession>